<dbReference type="GO" id="GO:0005737">
    <property type="term" value="C:cytoplasm"/>
    <property type="evidence" value="ECO:0007669"/>
    <property type="project" value="TreeGrafter"/>
</dbReference>
<evidence type="ECO:0000313" key="3">
    <source>
        <dbReference type="Proteomes" id="UP000559626"/>
    </source>
</evidence>
<keyword evidence="2" id="KW-0808">Transferase</keyword>
<gene>
    <name evidence="2" type="ORF">HHL22_17050</name>
</gene>
<dbReference type="PANTHER" id="PTHR21367:SF1">
    <property type="entry name" value="ARGINYL-TRNA--PROTEIN TRANSFERASE 1"/>
    <property type="match status" value="1"/>
</dbReference>
<dbReference type="SUPFAM" id="SSF55729">
    <property type="entry name" value="Acyl-CoA N-acyltransferases (Nat)"/>
    <property type="match status" value="1"/>
</dbReference>
<protein>
    <submittedName>
        <fullName evidence="2">GNAT family N-acetyltransferase</fullName>
    </submittedName>
</protein>
<dbReference type="GO" id="GO:0004057">
    <property type="term" value="F:arginyl-tRNA--protein transferase activity"/>
    <property type="evidence" value="ECO:0007669"/>
    <property type="project" value="InterPro"/>
</dbReference>
<evidence type="ECO:0000313" key="2">
    <source>
        <dbReference type="EMBL" id="NML66916.1"/>
    </source>
</evidence>
<keyword evidence="3" id="KW-1185">Reference proteome</keyword>
<evidence type="ECO:0000259" key="1">
    <source>
        <dbReference type="Pfam" id="PF04377"/>
    </source>
</evidence>
<dbReference type="Proteomes" id="UP000559626">
    <property type="component" value="Unassembled WGS sequence"/>
</dbReference>
<dbReference type="Pfam" id="PF04377">
    <property type="entry name" value="ATE_C"/>
    <property type="match status" value="1"/>
</dbReference>
<reference evidence="2 3" key="1">
    <citation type="submission" date="2020-04" db="EMBL/GenBank/DDBJ databases">
        <title>Hymenobacter polaris sp. nov., isolated from Arctic soil.</title>
        <authorList>
            <person name="Dahal R.H."/>
        </authorList>
    </citation>
    <scope>NUCLEOTIDE SEQUENCE [LARGE SCALE GENOMIC DNA]</scope>
    <source>
        <strain evidence="2 3">RP-2-7</strain>
    </source>
</reference>
<dbReference type="InterPro" id="IPR030700">
    <property type="entry name" value="N-end_Aminoacyl_Trfase"/>
</dbReference>
<comment type="caution">
    <text evidence="2">The sequence shown here is derived from an EMBL/GenBank/DDBJ whole genome shotgun (WGS) entry which is preliminary data.</text>
</comment>
<proteinExistence type="predicted"/>
<feature type="domain" description="N-end rule aminoacyl transferase C-terminal" evidence="1">
    <location>
        <begin position="74"/>
        <end position="184"/>
    </location>
</feature>
<dbReference type="AlphaFoldDB" id="A0A7Y0FNT3"/>
<dbReference type="PANTHER" id="PTHR21367">
    <property type="entry name" value="ARGININE-TRNA-PROTEIN TRANSFERASE 1"/>
    <property type="match status" value="1"/>
</dbReference>
<dbReference type="InterPro" id="IPR016181">
    <property type="entry name" value="Acyl_CoA_acyltransferase"/>
</dbReference>
<dbReference type="InterPro" id="IPR007472">
    <property type="entry name" value="N-end_Aminoacyl_Trfase_C"/>
</dbReference>
<name>A0A7Y0FNT3_9BACT</name>
<dbReference type="EMBL" id="JABBGH010000003">
    <property type="protein sequence ID" value="NML66916.1"/>
    <property type="molecule type" value="Genomic_DNA"/>
</dbReference>
<sequence>MPGAMLDYYLGQGYYRMNQDLFTCRFLPLGPDLHTVHWLRLVVPQVQYGPKQRQLLRRNERFAVAIKPLQLSAEHEALYARYYQSLDFDTAATLEALLLDGAAHSVFTSYVIEVRDAGQLIAAGIFDHGQDSIAGIVNFYDPAYRQYSLGKYLMLRKTEYARQQRLAHYYPGYLVQGYPKFDYKLFACEAATEVFDCLNSEWLPFSWPEVARQSAALVAERYLRDVFGEKE</sequence>
<organism evidence="2 3">
    <name type="scientific">Hymenobacter polaris</name>
    <dbReference type="NCBI Taxonomy" id="2682546"/>
    <lineage>
        <taxon>Bacteria</taxon>
        <taxon>Pseudomonadati</taxon>
        <taxon>Bacteroidota</taxon>
        <taxon>Cytophagia</taxon>
        <taxon>Cytophagales</taxon>
        <taxon>Hymenobacteraceae</taxon>
        <taxon>Hymenobacter</taxon>
    </lineage>
</organism>
<accession>A0A7Y0FNT3</accession>